<reference evidence="3" key="2">
    <citation type="submission" date="2013-10" db="EMBL/GenBank/DDBJ databases">
        <authorList>
            <person name="Aslett M."/>
        </authorList>
    </citation>
    <scope>NUCLEOTIDE SEQUENCE [LARGE SCALE GENOMIC DNA]</scope>
    <source>
        <strain evidence="3">Houghton</strain>
    </source>
</reference>
<reference evidence="3" key="1">
    <citation type="submission" date="2013-10" db="EMBL/GenBank/DDBJ databases">
        <title>Genomic analysis of the causative agents of coccidiosis in chickens.</title>
        <authorList>
            <person name="Reid A.J."/>
            <person name="Blake D."/>
            <person name="Billington K."/>
            <person name="Browne H."/>
            <person name="Dunn M."/>
            <person name="Hung S."/>
            <person name="Kawahara F."/>
            <person name="Miranda-Saavedra D."/>
            <person name="Mourier T."/>
            <person name="Nagra H."/>
            <person name="Otto T.D."/>
            <person name="Rawlings N."/>
            <person name="Sanchez A."/>
            <person name="Sanders M."/>
            <person name="Subramaniam C."/>
            <person name="Tay Y."/>
            <person name="Dear P."/>
            <person name="Doerig C."/>
            <person name="Gruber A."/>
            <person name="Parkinson J."/>
            <person name="Shirley M."/>
            <person name="Wan K.L."/>
            <person name="Berriman M."/>
            <person name="Tomley F."/>
            <person name="Pain A."/>
        </authorList>
    </citation>
    <scope>NUCLEOTIDE SEQUENCE [LARGE SCALE GENOMIC DNA]</scope>
    <source>
        <strain evidence="3">Houghton</strain>
    </source>
</reference>
<organism evidence="3 4">
    <name type="scientific">Eimeria praecox</name>
    <dbReference type="NCBI Taxonomy" id="51316"/>
    <lineage>
        <taxon>Eukaryota</taxon>
        <taxon>Sar</taxon>
        <taxon>Alveolata</taxon>
        <taxon>Apicomplexa</taxon>
        <taxon>Conoidasida</taxon>
        <taxon>Coccidia</taxon>
        <taxon>Eucoccidiorida</taxon>
        <taxon>Eimeriorina</taxon>
        <taxon>Eimeriidae</taxon>
        <taxon>Eimeria</taxon>
    </lineage>
</organism>
<dbReference type="AlphaFoldDB" id="U6G4J1"/>
<dbReference type="Proteomes" id="UP000018201">
    <property type="component" value="Unassembled WGS sequence"/>
</dbReference>
<evidence type="ECO:0000259" key="2">
    <source>
        <dbReference type="PROSITE" id="PS50897"/>
    </source>
</evidence>
<protein>
    <submittedName>
        <fullName evidence="3">Expressed protein, related</fullName>
    </submittedName>
</protein>
<evidence type="ECO:0000313" key="3">
    <source>
        <dbReference type="EMBL" id="CDI75085.1"/>
    </source>
</evidence>
<dbReference type="PROSITE" id="PS50897">
    <property type="entry name" value="CTLH"/>
    <property type="match status" value="1"/>
</dbReference>
<dbReference type="InterPro" id="IPR006595">
    <property type="entry name" value="CTLH_C"/>
</dbReference>
<evidence type="ECO:0000256" key="1">
    <source>
        <dbReference type="SAM" id="MobiDB-lite"/>
    </source>
</evidence>
<dbReference type="InterPro" id="IPR013144">
    <property type="entry name" value="CRA_dom"/>
</dbReference>
<dbReference type="Pfam" id="PF10607">
    <property type="entry name" value="CTLH"/>
    <property type="match status" value="1"/>
</dbReference>
<evidence type="ECO:0000313" key="4">
    <source>
        <dbReference type="Proteomes" id="UP000018201"/>
    </source>
</evidence>
<dbReference type="EMBL" id="HG690708">
    <property type="protein sequence ID" value="CDI75085.1"/>
    <property type="molecule type" value="Genomic_DNA"/>
</dbReference>
<dbReference type="OrthoDB" id="2415936at2759"/>
<gene>
    <name evidence="3" type="ORF">EPH_0004150</name>
</gene>
<feature type="region of interest" description="Disordered" evidence="1">
    <location>
        <begin position="214"/>
        <end position="251"/>
    </location>
</feature>
<dbReference type="InterPro" id="IPR006594">
    <property type="entry name" value="LisH"/>
</dbReference>
<proteinExistence type="predicted"/>
<keyword evidence="4" id="KW-1185">Reference proteome</keyword>
<dbReference type="SMART" id="SM00757">
    <property type="entry name" value="CRA"/>
    <property type="match status" value="1"/>
</dbReference>
<dbReference type="VEuPathDB" id="ToxoDB:EPH_0004150"/>
<name>U6G4J1_9EIME</name>
<feature type="domain" description="CTLH" evidence="2">
    <location>
        <begin position="85"/>
        <end position="113"/>
    </location>
</feature>
<accession>U6G4J1</accession>
<dbReference type="InterPro" id="IPR024964">
    <property type="entry name" value="CTLH/CRA"/>
</dbReference>
<dbReference type="PROSITE" id="PS50896">
    <property type="entry name" value="LISH"/>
    <property type="match status" value="1"/>
</dbReference>
<sequence length="394" mass="44169">MSGRNQASHSGSFYEDAESDSLRRMSDFSMSDWMRKLGEAEVFESDLQHLILNYLTINGLAGPAEEFIKEARIDRKLGPCYADEQLLNADAEVTFLLHKQQLLRLIEAGDPEDAIDFAQQHLAPCVKECPHLLPQLEEVMALLAFNDLSCPEAQRLIGGMEQREETARRIDEAILDLYRIEQVEGLEGRKGPTQGAFTLAENQGRYRLMLETPNHTKKCSRKPGPPIGIARPSQPNRRRKPQGPKGGGESGAAVEERWAVVDVGQQHLVSDPMRVNFKSFNYINSITAALCSASRLESPVFKCFSLWLFPNGQEQHDSVGLIDLAIMFKGKRGSVRAKWTACFLDERGETSLQLPCGYHLALIYSGQKDLLPTVNLYYVNCLLCQVTNEWHTAS</sequence>